<accession>A0A0A9GPD2</accession>
<reference evidence="1" key="2">
    <citation type="journal article" date="2015" name="Data Brief">
        <title>Shoot transcriptome of the giant reed, Arundo donax.</title>
        <authorList>
            <person name="Barrero R.A."/>
            <person name="Guerrero F.D."/>
            <person name="Moolhuijzen P."/>
            <person name="Goolsby J.A."/>
            <person name="Tidwell J."/>
            <person name="Bellgard S.E."/>
            <person name="Bellgard M.I."/>
        </authorList>
    </citation>
    <scope>NUCLEOTIDE SEQUENCE</scope>
    <source>
        <tissue evidence="1">Shoot tissue taken approximately 20 cm above the soil surface</tissue>
    </source>
</reference>
<evidence type="ECO:0000313" key="1">
    <source>
        <dbReference type="EMBL" id="JAE25264.1"/>
    </source>
</evidence>
<dbReference type="AlphaFoldDB" id="A0A0A9GPD2"/>
<organism evidence="1">
    <name type="scientific">Arundo donax</name>
    <name type="common">Giant reed</name>
    <name type="synonym">Donax arundinaceus</name>
    <dbReference type="NCBI Taxonomy" id="35708"/>
    <lineage>
        <taxon>Eukaryota</taxon>
        <taxon>Viridiplantae</taxon>
        <taxon>Streptophyta</taxon>
        <taxon>Embryophyta</taxon>
        <taxon>Tracheophyta</taxon>
        <taxon>Spermatophyta</taxon>
        <taxon>Magnoliopsida</taxon>
        <taxon>Liliopsida</taxon>
        <taxon>Poales</taxon>
        <taxon>Poaceae</taxon>
        <taxon>PACMAD clade</taxon>
        <taxon>Arundinoideae</taxon>
        <taxon>Arundineae</taxon>
        <taxon>Arundo</taxon>
    </lineage>
</organism>
<dbReference type="EMBL" id="GBRH01172632">
    <property type="protein sequence ID" value="JAE25264.1"/>
    <property type="molecule type" value="Transcribed_RNA"/>
</dbReference>
<name>A0A0A9GPD2_ARUDO</name>
<sequence length="61" mass="7202">MEAFIIAAWYIWKQRNDLIFRQIGPTLQGWKTGFIDELPLQSNRFKESLNALVHPWIISLS</sequence>
<proteinExistence type="predicted"/>
<protein>
    <submittedName>
        <fullName evidence="1">Uncharacterized protein</fullName>
    </submittedName>
</protein>
<reference evidence="1" key="1">
    <citation type="submission" date="2014-09" db="EMBL/GenBank/DDBJ databases">
        <authorList>
            <person name="Magalhaes I.L.F."/>
            <person name="Oliveira U."/>
            <person name="Santos F.R."/>
            <person name="Vidigal T.H.D.A."/>
            <person name="Brescovit A.D."/>
            <person name="Santos A.J."/>
        </authorList>
    </citation>
    <scope>NUCLEOTIDE SEQUENCE</scope>
    <source>
        <tissue evidence="1">Shoot tissue taken approximately 20 cm above the soil surface</tissue>
    </source>
</reference>